<feature type="domain" description="GCVT N-terminal" evidence="3">
    <location>
        <begin position="453"/>
        <end position="531"/>
    </location>
</feature>
<evidence type="ECO:0000259" key="3">
    <source>
        <dbReference type="Pfam" id="PF01571"/>
    </source>
</evidence>
<evidence type="ECO:0000259" key="2">
    <source>
        <dbReference type="Pfam" id="PF01266"/>
    </source>
</evidence>
<evidence type="ECO:0000256" key="1">
    <source>
        <dbReference type="ARBA" id="ARBA00008609"/>
    </source>
</evidence>
<dbReference type="PANTHER" id="PTHR43757">
    <property type="entry name" value="AMINOMETHYLTRANSFERASE"/>
    <property type="match status" value="1"/>
</dbReference>
<dbReference type="Gene3D" id="3.30.70.1400">
    <property type="entry name" value="Aminomethyltransferase beta-barrel domains"/>
    <property type="match status" value="1"/>
</dbReference>
<dbReference type="GO" id="GO:0032259">
    <property type="term" value="P:methylation"/>
    <property type="evidence" value="ECO:0007669"/>
    <property type="project" value="UniProtKB-KW"/>
</dbReference>
<dbReference type="SUPFAM" id="SSF101790">
    <property type="entry name" value="Aminomethyltransferase beta-barrel domain"/>
    <property type="match status" value="1"/>
</dbReference>
<dbReference type="InterPro" id="IPR036188">
    <property type="entry name" value="FAD/NAD-bd_sf"/>
</dbReference>
<keyword evidence="7" id="KW-1185">Reference proteome</keyword>
<comment type="caution">
    <text evidence="6">The sequence shown here is derived from an EMBL/GenBank/DDBJ whole genome shotgun (WGS) entry which is preliminary data.</text>
</comment>
<dbReference type="Proteomes" id="UP000294506">
    <property type="component" value="Unassembled WGS sequence"/>
</dbReference>
<dbReference type="SUPFAM" id="SSF54373">
    <property type="entry name" value="FAD-linked reductases, C-terminal domain"/>
    <property type="match status" value="1"/>
</dbReference>
<protein>
    <submittedName>
        <fullName evidence="6">Glycine cleavage system aminomethyltransferase T</fullName>
    </submittedName>
</protein>
<dbReference type="Pfam" id="PF08669">
    <property type="entry name" value="GCV_T_C"/>
    <property type="match status" value="1"/>
</dbReference>
<evidence type="ECO:0000313" key="6">
    <source>
        <dbReference type="EMBL" id="TDS83016.1"/>
    </source>
</evidence>
<evidence type="ECO:0000259" key="5">
    <source>
        <dbReference type="Pfam" id="PF16350"/>
    </source>
</evidence>
<feature type="domain" description="FAD dependent oxidoreductase central" evidence="5">
    <location>
        <begin position="396"/>
        <end position="451"/>
    </location>
</feature>
<feature type="domain" description="FAD dependent oxidoreductase" evidence="2">
    <location>
        <begin position="9"/>
        <end position="393"/>
    </location>
</feature>
<dbReference type="SUPFAM" id="SSF51905">
    <property type="entry name" value="FAD/NAD(P)-binding domain"/>
    <property type="match status" value="1"/>
</dbReference>
<proteinExistence type="inferred from homology"/>
<feature type="domain" description="Aminomethyltransferase C-terminal" evidence="4">
    <location>
        <begin position="799"/>
        <end position="880"/>
    </location>
</feature>
<sequence length="888" mass="94978">MAQHSKGPRVVIVGLGVVGAAVADELVLRGWTDVSVVEQGPLFETGGSSSHAPGFVFQTSPNRAMTQLAQRTLDKLDGLDVNGEWVSKRVGGIELASTEARLHELRRRLGLAQAWGVPAELISPEQIAALWPGLDTSSLLGGLHTPTDAVVKGVRAVEFQARRAQAGGARLLPWTRVSAVHTTGSKVTGVEIRPVEAHGTGPGATQILPADIVLLCTGLWGPGMARDQLGIALPMLPVEHGFGFSLPSSTGVDAATEVVKPMLRHQDFAMYLREWGDRIAVGAYEHRPLPVAPEQIAGAEDFARTGIHPAVHPFTAEDFAPTWAEAQRLLPGLVGSGEGLAGLDTARSFNGIFSFTPDGGPLLGPVPGTAGLWMAQSVWVTQSAGVAQVMADWMTTGDPGIDTHSLDLSRFDPAVVSSRWAREQGEESYDEVYDVIHPKASTLKMRGLRSSAFHSRHRDLGAVFESAAGWERPLWFESNQSLGEAHLGDQPLPDRDAWSARHWSPIVAREARHLREHVGLVDMSSLPRLQLHSAGPSTDDDAAAHSAADPSAHGATGFLLDLHARGLLSRRPSKAVGGIVYALLLDERGGVLSDITLARTGPQSYHLGINGPLDTAWLQTRIAEHHSATEDGVQLTDATTGACGLGLWGPQARTVLQSLVEEDLADEHFKFYRARQLRVAGVPVLALRLSYVGELGWELYAPAEFGGFLWDALNQAGQAQQIRPVGRRAFESLRLEKGFRLWGVDMTREHTPLEAGVAFAVAGEAAEKLAALGRTESGPLEPGALEPGATASGTVVPRRRLECLVLQDPARLVLGHEPVFAPDGAEPLGYVTSADQGYTVGESIAYAWLEGAAHSIGDPVEIEYFGERLAAVLAAEPRFDPRGTRMRG</sequence>
<dbReference type="InterPro" id="IPR027266">
    <property type="entry name" value="TrmE/GcvT-like"/>
</dbReference>
<keyword evidence="6" id="KW-0489">Methyltransferase</keyword>
<dbReference type="EMBL" id="SOAN01000011">
    <property type="protein sequence ID" value="TDS83016.1"/>
    <property type="molecule type" value="Genomic_DNA"/>
</dbReference>
<dbReference type="InterPro" id="IPR006076">
    <property type="entry name" value="FAD-dep_OxRdtase"/>
</dbReference>
<keyword evidence="6" id="KW-0808">Transferase</keyword>
<evidence type="ECO:0000259" key="4">
    <source>
        <dbReference type="Pfam" id="PF08669"/>
    </source>
</evidence>
<accession>A0A4R7FWG8</accession>
<dbReference type="InterPro" id="IPR028896">
    <property type="entry name" value="GcvT/YgfZ/DmdA"/>
</dbReference>
<gene>
    <name evidence="6" type="ORF">EV640_11121</name>
</gene>
<dbReference type="GO" id="GO:0008168">
    <property type="term" value="F:methyltransferase activity"/>
    <property type="evidence" value="ECO:0007669"/>
    <property type="project" value="UniProtKB-KW"/>
</dbReference>
<dbReference type="Gene3D" id="3.50.50.60">
    <property type="entry name" value="FAD/NAD(P)-binding domain"/>
    <property type="match status" value="1"/>
</dbReference>
<feature type="domain" description="GCVT N-terminal" evidence="3">
    <location>
        <begin position="573"/>
        <end position="762"/>
    </location>
</feature>
<name>A0A4R7FWG8_9MICC</name>
<dbReference type="InterPro" id="IPR029043">
    <property type="entry name" value="GcvT/YgfZ_C"/>
</dbReference>
<reference evidence="6 7" key="1">
    <citation type="submission" date="2019-03" db="EMBL/GenBank/DDBJ databases">
        <title>Genomic Encyclopedia of Type Strains, Phase III (KMG-III): the genomes of soil and plant-associated and newly described type strains.</title>
        <authorList>
            <person name="Whitman W."/>
        </authorList>
    </citation>
    <scope>NUCLEOTIDE SEQUENCE [LARGE SCALE GENOMIC DNA]</scope>
    <source>
        <strain evidence="6 7">DSM 27373</strain>
    </source>
</reference>
<dbReference type="Gene3D" id="2.40.30.110">
    <property type="entry name" value="Aminomethyltransferase beta-barrel domains"/>
    <property type="match status" value="1"/>
</dbReference>
<comment type="similarity">
    <text evidence="1">Belongs to the GcvT family.</text>
</comment>
<dbReference type="Pfam" id="PF16350">
    <property type="entry name" value="FAO_M"/>
    <property type="match status" value="1"/>
</dbReference>
<dbReference type="AlphaFoldDB" id="A0A4R7FWG8"/>
<dbReference type="Gene3D" id="3.30.1360.120">
    <property type="entry name" value="Probable tRNA modification gtpase trme, domain 1"/>
    <property type="match status" value="1"/>
</dbReference>
<dbReference type="InterPro" id="IPR006222">
    <property type="entry name" value="GCVT_N"/>
</dbReference>
<dbReference type="Gene3D" id="3.30.9.10">
    <property type="entry name" value="D-Amino Acid Oxidase, subunit A, domain 2"/>
    <property type="match status" value="1"/>
</dbReference>
<dbReference type="Pfam" id="PF01571">
    <property type="entry name" value="GCV_T"/>
    <property type="match status" value="2"/>
</dbReference>
<dbReference type="RefSeq" id="WP_133726571.1">
    <property type="nucleotide sequence ID" value="NZ_SOAN01000011.1"/>
</dbReference>
<dbReference type="SUPFAM" id="SSF103025">
    <property type="entry name" value="Folate-binding domain"/>
    <property type="match status" value="1"/>
</dbReference>
<dbReference type="PANTHER" id="PTHR43757:SF2">
    <property type="entry name" value="AMINOMETHYLTRANSFERASE, MITOCHONDRIAL"/>
    <property type="match status" value="1"/>
</dbReference>
<organism evidence="6 7">
    <name type="scientific">Nesterenkonia aurantiaca</name>
    <dbReference type="NCBI Taxonomy" id="1436010"/>
    <lineage>
        <taxon>Bacteria</taxon>
        <taxon>Bacillati</taxon>
        <taxon>Actinomycetota</taxon>
        <taxon>Actinomycetes</taxon>
        <taxon>Micrococcales</taxon>
        <taxon>Micrococcaceae</taxon>
        <taxon>Nesterenkonia</taxon>
    </lineage>
</organism>
<evidence type="ECO:0000313" key="7">
    <source>
        <dbReference type="Proteomes" id="UP000294506"/>
    </source>
</evidence>
<dbReference type="InterPro" id="IPR013977">
    <property type="entry name" value="GcvT_C"/>
</dbReference>
<dbReference type="Pfam" id="PF01266">
    <property type="entry name" value="DAO"/>
    <property type="match status" value="1"/>
</dbReference>
<dbReference type="InterPro" id="IPR032503">
    <property type="entry name" value="FAO_M"/>
</dbReference>